<proteinExistence type="predicted"/>
<organism evidence="6 7">
    <name type="scientific">Acropora cervicornis</name>
    <name type="common">Staghorn coral</name>
    <dbReference type="NCBI Taxonomy" id="6130"/>
    <lineage>
        <taxon>Eukaryota</taxon>
        <taxon>Metazoa</taxon>
        <taxon>Cnidaria</taxon>
        <taxon>Anthozoa</taxon>
        <taxon>Hexacorallia</taxon>
        <taxon>Scleractinia</taxon>
        <taxon>Astrocoeniina</taxon>
        <taxon>Acroporidae</taxon>
        <taxon>Acropora</taxon>
    </lineage>
</organism>
<evidence type="ECO:0000256" key="1">
    <source>
        <dbReference type="ARBA" id="ARBA00022801"/>
    </source>
</evidence>
<dbReference type="FunFam" id="1.10.340.70:FF:000003">
    <property type="entry name" value="Protein CBG25708"/>
    <property type="match status" value="1"/>
</dbReference>
<dbReference type="SUPFAM" id="SSF50630">
    <property type="entry name" value="Acid proteases"/>
    <property type="match status" value="1"/>
</dbReference>
<feature type="domain" description="Peptidase A2" evidence="3">
    <location>
        <begin position="299"/>
        <end position="377"/>
    </location>
</feature>
<dbReference type="Gene3D" id="3.30.70.270">
    <property type="match status" value="2"/>
</dbReference>
<dbReference type="SUPFAM" id="SSF56672">
    <property type="entry name" value="DNA/RNA polymerases"/>
    <property type="match status" value="1"/>
</dbReference>
<dbReference type="InterPro" id="IPR001584">
    <property type="entry name" value="Integrase_cat-core"/>
</dbReference>
<dbReference type="InterPro" id="IPR000477">
    <property type="entry name" value="RT_dom"/>
</dbReference>
<dbReference type="InterPro" id="IPR050951">
    <property type="entry name" value="Retrovirus_Pol_polyprotein"/>
</dbReference>
<dbReference type="InterPro" id="IPR012337">
    <property type="entry name" value="RNaseH-like_sf"/>
</dbReference>
<feature type="compositionally biased region" description="Basic and acidic residues" evidence="2">
    <location>
        <begin position="203"/>
        <end position="212"/>
    </location>
</feature>
<dbReference type="Gene3D" id="3.30.420.10">
    <property type="entry name" value="Ribonuclease H-like superfamily/Ribonuclease H"/>
    <property type="match status" value="1"/>
</dbReference>
<feature type="region of interest" description="Disordered" evidence="2">
    <location>
        <begin position="1237"/>
        <end position="1306"/>
    </location>
</feature>
<dbReference type="InterPro" id="IPR021109">
    <property type="entry name" value="Peptidase_aspartic_dom_sf"/>
</dbReference>
<dbReference type="FunFam" id="3.10.20.370:FF:000001">
    <property type="entry name" value="Retrovirus-related Pol polyprotein from transposon 17.6-like protein"/>
    <property type="match status" value="1"/>
</dbReference>
<dbReference type="FunFam" id="3.30.420.10:FF:000063">
    <property type="entry name" value="Retrovirus-related Pol polyprotein from transposon 297-like Protein"/>
    <property type="match status" value="1"/>
</dbReference>
<evidence type="ECO:0000313" key="7">
    <source>
        <dbReference type="Proteomes" id="UP001249851"/>
    </source>
</evidence>
<evidence type="ECO:0000313" key="6">
    <source>
        <dbReference type="EMBL" id="KAK2555619.1"/>
    </source>
</evidence>
<accession>A0AAD9UZD7</accession>
<dbReference type="PROSITE" id="PS50878">
    <property type="entry name" value="RT_POL"/>
    <property type="match status" value="1"/>
</dbReference>
<dbReference type="GO" id="GO:0015074">
    <property type="term" value="P:DNA integration"/>
    <property type="evidence" value="ECO:0007669"/>
    <property type="project" value="InterPro"/>
</dbReference>
<reference evidence="6" key="2">
    <citation type="journal article" date="2023" name="Science">
        <title>Genomic signatures of disease resistance in endangered staghorn corals.</title>
        <authorList>
            <person name="Vollmer S.V."/>
            <person name="Selwyn J.D."/>
            <person name="Despard B.A."/>
            <person name="Roesel C.L."/>
        </authorList>
    </citation>
    <scope>NUCLEOTIDE SEQUENCE</scope>
    <source>
        <strain evidence="6">K2</strain>
    </source>
</reference>
<dbReference type="Pfam" id="PF00665">
    <property type="entry name" value="rve"/>
    <property type="match status" value="1"/>
</dbReference>
<dbReference type="CDD" id="cd09274">
    <property type="entry name" value="RNase_HI_RT_Ty3"/>
    <property type="match status" value="1"/>
</dbReference>
<dbReference type="SUPFAM" id="SSF53098">
    <property type="entry name" value="Ribonuclease H-like"/>
    <property type="match status" value="1"/>
</dbReference>
<dbReference type="Pfam" id="PF17921">
    <property type="entry name" value="Integrase_H2C2"/>
    <property type="match status" value="1"/>
</dbReference>
<evidence type="ECO:0000259" key="4">
    <source>
        <dbReference type="PROSITE" id="PS50878"/>
    </source>
</evidence>
<dbReference type="InterPro" id="IPR041577">
    <property type="entry name" value="RT_RNaseH_2"/>
</dbReference>
<dbReference type="Gene3D" id="1.10.340.70">
    <property type="match status" value="1"/>
</dbReference>
<evidence type="ECO:0000259" key="3">
    <source>
        <dbReference type="PROSITE" id="PS50175"/>
    </source>
</evidence>
<protein>
    <submittedName>
        <fullName evidence="6">Transposon Ty3-G Gag-Pol polyprotein</fullName>
    </submittedName>
</protein>
<comment type="caution">
    <text evidence="6">The sequence shown here is derived from an EMBL/GenBank/DDBJ whole genome shotgun (WGS) entry which is preliminary data.</text>
</comment>
<dbReference type="Proteomes" id="UP001249851">
    <property type="component" value="Unassembled WGS sequence"/>
</dbReference>
<evidence type="ECO:0000256" key="2">
    <source>
        <dbReference type="SAM" id="MobiDB-lite"/>
    </source>
</evidence>
<dbReference type="EMBL" id="JARQWQ010000061">
    <property type="protein sequence ID" value="KAK2555619.1"/>
    <property type="molecule type" value="Genomic_DNA"/>
</dbReference>
<dbReference type="PROSITE" id="PS50175">
    <property type="entry name" value="ASP_PROT_RETROV"/>
    <property type="match status" value="1"/>
</dbReference>
<dbReference type="Gene3D" id="3.10.10.10">
    <property type="entry name" value="HIV Type 1 Reverse Transcriptase, subunit A, domain 1"/>
    <property type="match status" value="1"/>
</dbReference>
<sequence>MLKLSPPDRFDFSKPLDWPDWKQNFLRFRLATKLHKEDGDVQVSALIYTMGREAEHVYKSFTLEEGDEAKFDVILAKFDGHFVPKRNTIHERARFYQRNQKQGESVESFVRSLYEWAEHCDFGTIRDQQIRDRIVIGISDKTVSQKLQLKSDLTLETAIQIARQSELVKSQVTDQSSYTPKDLDEVHTKKKSVYSRGRKVKGKKEDSSEKQGQKKCGKCGLHHTKPEHCIARGKKCSKCQRVGHFAAVCWSKSVSEVRRNADDATKGSRDDHWFLGALSSDPQQDNKWKVQLEVSGKPVVFKIDTGADITAMSKTTFDSLPYQPKLHPSSIALFSPGGKLQCAGQFKTAVTHCNKEYEVDIFVISGEHASNLLGRQAACEMGLVARLDEVDAELFGDIGLLKCEPVRIQLDKYAEPYGINTARRIPFPLMSQVEEELKRMEEAGVIERVTGPTEWCAPMVPVQKSNGKLRICVDLRKLNSAVTRARFVLPTLEDVAPKLAGAQYFSKLDASSGFWQIPLHPESAKLTTFITPFGRFCFKRLPFGITCAPEIFQGLMTDLLKKEKGCEAIMDDIIVYGKSVEDHDENLHKTLQIIKESGLKLNKNKCEFRKSTLNYFGHVLSADGVSPDPGKVKAIRELPAPTNVPELRRVIGMINYLGRFIPNLAAEIHPMTELLKSDRVWTWGHSQQEAFTKVKEKLSSSTVLAFYDSKKPTVVCADASSYGIGGVLMQDYNNQLRPVAFCSRTLTEAEVKYAQIEKECLAAVWTCERLARYLVGLPTFKLLTDHKPLVPLINHRDLDKTPLRCQRLLMRLMRFNPQAEHVPGKQMVVADTLSRSPLLSEQEPLTTEDVQAFVDSVESTRPATDAQLERIREASRHDAQLQKVMDVTLKGWPAGVEDVPYQIREFFDSRGHLSVSDALLTYDDRIVIPASMREEILERIHTGHQGITKCRERANLSVWWPGISKEIKSKVQLCHFCQENQSSQRREPLMATVLPDRPWQKVSTDLFELTGRKYLVVMDYYSRFIEILTLVGTTSQTVIQKLKSVFARWGVPEELVSDNGTQFKSALFDEFKVKYGFQHTTSSPHHHQANGAAESAVRISKHILKQEDPFLALMAYRATPIPATGKTPSELIMGRQIRTTVPIMAKVLEPKLPNHETVKKADAKAKRGYKESFDRRNGTRELPPLQPGDWVRTKLENEKQWTTEAKVVSKDQSPRSYIIDTGGRRLRRNRRFLRKVPTPACHDTPEDDSLIPDISSESTPTDIQEENDVIPVCSDTSPTSNLNLVPEQRTSSGRLVRKPIRYREDL</sequence>
<feature type="compositionally biased region" description="Basic residues" evidence="2">
    <location>
        <begin position="188"/>
        <end position="202"/>
    </location>
</feature>
<dbReference type="InterPro" id="IPR001995">
    <property type="entry name" value="Peptidase_A2_cat"/>
</dbReference>
<gene>
    <name evidence="6" type="ORF">P5673_022640</name>
</gene>
<feature type="region of interest" description="Disordered" evidence="2">
    <location>
        <begin position="178"/>
        <end position="217"/>
    </location>
</feature>
<dbReference type="CDD" id="cd01647">
    <property type="entry name" value="RT_LTR"/>
    <property type="match status" value="1"/>
</dbReference>
<keyword evidence="1" id="KW-0378">Hydrolase</keyword>
<reference evidence="6" key="1">
    <citation type="journal article" date="2023" name="G3 (Bethesda)">
        <title>Whole genome assembly and annotation of the endangered Caribbean coral Acropora cervicornis.</title>
        <authorList>
            <person name="Selwyn J.D."/>
            <person name="Vollmer S.V."/>
        </authorList>
    </citation>
    <scope>NUCLEOTIDE SEQUENCE</scope>
    <source>
        <strain evidence="6">K2</strain>
    </source>
</reference>
<feature type="domain" description="Reverse transcriptase" evidence="4">
    <location>
        <begin position="443"/>
        <end position="620"/>
    </location>
</feature>
<dbReference type="InterPro" id="IPR041588">
    <property type="entry name" value="Integrase_H2C2"/>
</dbReference>
<dbReference type="FunFam" id="3.30.70.270:FF:000026">
    <property type="entry name" value="Transposon Ty3-G Gag-Pol polyprotein"/>
    <property type="match status" value="1"/>
</dbReference>
<dbReference type="Pfam" id="PF00078">
    <property type="entry name" value="RVT_1"/>
    <property type="match status" value="1"/>
</dbReference>
<keyword evidence="7" id="KW-1185">Reference proteome</keyword>
<feature type="domain" description="Integrase catalytic" evidence="5">
    <location>
        <begin position="994"/>
        <end position="1150"/>
    </location>
</feature>
<dbReference type="Gene3D" id="2.40.70.10">
    <property type="entry name" value="Acid Proteases"/>
    <property type="match status" value="1"/>
</dbReference>
<dbReference type="PANTHER" id="PTHR37984">
    <property type="entry name" value="PROTEIN CBG26694"/>
    <property type="match status" value="1"/>
</dbReference>
<dbReference type="GO" id="GO:0003676">
    <property type="term" value="F:nucleic acid binding"/>
    <property type="evidence" value="ECO:0007669"/>
    <property type="project" value="InterPro"/>
</dbReference>
<dbReference type="PROSITE" id="PS50994">
    <property type="entry name" value="INTEGRASE"/>
    <property type="match status" value="1"/>
</dbReference>
<feature type="compositionally biased region" description="Basic and acidic residues" evidence="2">
    <location>
        <begin position="1157"/>
        <end position="1179"/>
    </location>
</feature>
<dbReference type="GO" id="GO:0004190">
    <property type="term" value="F:aspartic-type endopeptidase activity"/>
    <property type="evidence" value="ECO:0007669"/>
    <property type="project" value="InterPro"/>
</dbReference>
<dbReference type="GO" id="GO:0006508">
    <property type="term" value="P:proteolysis"/>
    <property type="evidence" value="ECO:0007669"/>
    <property type="project" value="InterPro"/>
</dbReference>
<dbReference type="PANTHER" id="PTHR37984:SF9">
    <property type="entry name" value="INTEGRASE CATALYTIC DOMAIN-CONTAINING PROTEIN"/>
    <property type="match status" value="1"/>
</dbReference>
<feature type="compositionally biased region" description="Polar residues" evidence="2">
    <location>
        <begin position="1274"/>
        <end position="1293"/>
    </location>
</feature>
<dbReference type="InterPro" id="IPR043502">
    <property type="entry name" value="DNA/RNA_pol_sf"/>
</dbReference>
<feature type="region of interest" description="Disordered" evidence="2">
    <location>
        <begin position="1157"/>
        <end position="1188"/>
    </location>
</feature>
<dbReference type="InterPro" id="IPR043128">
    <property type="entry name" value="Rev_trsase/Diguanyl_cyclase"/>
</dbReference>
<name>A0AAD9UZD7_ACRCE</name>
<dbReference type="Pfam" id="PF17919">
    <property type="entry name" value="RT_RNaseH_2"/>
    <property type="match status" value="1"/>
</dbReference>
<evidence type="ECO:0000259" key="5">
    <source>
        <dbReference type="PROSITE" id="PS50994"/>
    </source>
</evidence>
<dbReference type="InterPro" id="IPR036397">
    <property type="entry name" value="RNaseH_sf"/>
</dbReference>